<dbReference type="PROSITE" id="PS50850">
    <property type="entry name" value="MFS"/>
    <property type="match status" value="1"/>
</dbReference>
<dbReference type="GO" id="GO:0022857">
    <property type="term" value="F:transmembrane transporter activity"/>
    <property type="evidence" value="ECO:0007669"/>
    <property type="project" value="InterPro"/>
</dbReference>
<feature type="domain" description="Major facilitator superfamily (MFS) profile" evidence="7">
    <location>
        <begin position="7"/>
        <end position="400"/>
    </location>
</feature>
<evidence type="ECO:0000256" key="2">
    <source>
        <dbReference type="ARBA" id="ARBA00022448"/>
    </source>
</evidence>
<keyword evidence="3 6" id="KW-0812">Transmembrane</keyword>
<dbReference type="InterPro" id="IPR001958">
    <property type="entry name" value="Tet-R_TetA/multi-R_MdtG-like"/>
</dbReference>
<gene>
    <name evidence="8" type="ORF">FPZ08_19830</name>
</gene>
<reference evidence="8 9" key="1">
    <citation type="submission" date="2019-07" db="EMBL/GenBank/DDBJ databases">
        <title>Full genome sequence of Devosia sp. Gsoil 520.</title>
        <authorList>
            <person name="Im W.-T."/>
        </authorList>
    </citation>
    <scope>NUCLEOTIDE SEQUENCE [LARGE SCALE GENOMIC DNA]</scope>
    <source>
        <strain evidence="8 9">Gsoil 520</strain>
    </source>
</reference>
<dbReference type="SUPFAM" id="SSF103473">
    <property type="entry name" value="MFS general substrate transporter"/>
    <property type="match status" value="1"/>
</dbReference>
<feature type="transmembrane region" description="Helical" evidence="6">
    <location>
        <begin position="46"/>
        <end position="68"/>
    </location>
</feature>
<evidence type="ECO:0000256" key="3">
    <source>
        <dbReference type="ARBA" id="ARBA00022692"/>
    </source>
</evidence>
<feature type="transmembrane region" description="Helical" evidence="6">
    <location>
        <begin position="106"/>
        <end position="126"/>
    </location>
</feature>
<feature type="transmembrane region" description="Helical" evidence="6">
    <location>
        <begin position="166"/>
        <end position="187"/>
    </location>
</feature>
<dbReference type="RefSeq" id="WP_146292150.1">
    <property type="nucleotide sequence ID" value="NZ_CP042304.1"/>
</dbReference>
<dbReference type="PANTHER" id="PTHR23504">
    <property type="entry name" value="MAJOR FACILITATOR SUPERFAMILY DOMAIN-CONTAINING PROTEIN 10"/>
    <property type="match status" value="1"/>
</dbReference>
<dbReference type="InterPro" id="IPR036259">
    <property type="entry name" value="MFS_trans_sf"/>
</dbReference>
<feature type="transmembrane region" description="Helical" evidence="6">
    <location>
        <begin position="249"/>
        <end position="274"/>
    </location>
</feature>
<dbReference type="Pfam" id="PF07690">
    <property type="entry name" value="MFS_1"/>
    <property type="match status" value="2"/>
</dbReference>
<feature type="transmembrane region" description="Helical" evidence="6">
    <location>
        <begin position="208"/>
        <end position="229"/>
    </location>
</feature>
<keyword evidence="4 6" id="KW-1133">Transmembrane helix</keyword>
<dbReference type="InterPro" id="IPR020846">
    <property type="entry name" value="MFS_dom"/>
</dbReference>
<feature type="transmembrane region" description="Helical" evidence="6">
    <location>
        <begin position="343"/>
        <end position="366"/>
    </location>
</feature>
<keyword evidence="9" id="KW-1185">Reference proteome</keyword>
<evidence type="ECO:0000313" key="8">
    <source>
        <dbReference type="EMBL" id="QDZ12793.1"/>
    </source>
</evidence>
<dbReference type="GO" id="GO:0016020">
    <property type="term" value="C:membrane"/>
    <property type="evidence" value="ECO:0007669"/>
    <property type="project" value="UniProtKB-SubCell"/>
</dbReference>
<organism evidence="8 9">
    <name type="scientific">Devosia ginsengisoli</name>
    <dbReference type="NCBI Taxonomy" id="400770"/>
    <lineage>
        <taxon>Bacteria</taxon>
        <taxon>Pseudomonadati</taxon>
        <taxon>Pseudomonadota</taxon>
        <taxon>Alphaproteobacteria</taxon>
        <taxon>Hyphomicrobiales</taxon>
        <taxon>Devosiaceae</taxon>
        <taxon>Devosia</taxon>
    </lineage>
</organism>
<dbReference type="InterPro" id="IPR011701">
    <property type="entry name" value="MFS"/>
</dbReference>
<feature type="transmembrane region" description="Helical" evidence="6">
    <location>
        <begin position="80"/>
        <end position="100"/>
    </location>
</feature>
<protein>
    <submittedName>
        <fullName evidence="8">TCR/Tet family MFS transporter</fullName>
    </submittedName>
</protein>
<evidence type="ECO:0000256" key="1">
    <source>
        <dbReference type="ARBA" id="ARBA00004141"/>
    </source>
</evidence>
<keyword evidence="2" id="KW-0813">Transport</keyword>
<sequence>MPERARAAIARPTLLFLIVLCEGIATGLIIPSLPELYGRAAGTSDLVLVFGMALGIYAILNMLALPILGSLGDRFGRRPLLVLSLAVVAIDSLVIAYVPVLAVLLVFRAILGLTNSTAATAAAWLADITPTENRTRRFGYLNACYGIGFFIGPLTGGMLAEIWLEAPYILASALAFTGLVLALRLPARDKAQSEPRPDPAAPLIVNPLRHLVWISAMGLVPTALVYFAVRFSFESPNVLWVIYTSERFGFTFSTIGLTMAMSGLFYAIVQLVLAGPIAARIGAARMALLGFAVDAISMAVLAFTSTAWMIFPLLAPLSFGSIAIPALQSLMSRKVDSTQQGRLQGALSSVVALATIISPLACSALYSATSTSALPGAAWLLPTAVYAVTVPIWLLSRRRQTALA</sequence>
<dbReference type="PRINTS" id="PR01035">
    <property type="entry name" value="TCRTETA"/>
</dbReference>
<dbReference type="Gene3D" id="1.20.1250.20">
    <property type="entry name" value="MFS general substrate transporter like domains"/>
    <property type="match status" value="1"/>
</dbReference>
<accession>A0A5B8LXG1</accession>
<comment type="subcellular location">
    <subcellularLocation>
        <location evidence="1">Membrane</location>
        <topology evidence="1">Multi-pass membrane protein</topology>
    </subcellularLocation>
</comment>
<dbReference type="KEGG" id="dea:FPZ08_19830"/>
<feature type="transmembrane region" description="Helical" evidence="6">
    <location>
        <begin position="138"/>
        <end position="160"/>
    </location>
</feature>
<feature type="transmembrane region" description="Helical" evidence="6">
    <location>
        <begin position="310"/>
        <end position="331"/>
    </location>
</feature>
<feature type="transmembrane region" description="Helical" evidence="6">
    <location>
        <begin position="286"/>
        <end position="304"/>
    </location>
</feature>
<evidence type="ECO:0000259" key="7">
    <source>
        <dbReference type="PROSITE" id="PS50850"/>
    </source>
</evidence>
<evidence type="ECO:0000256" key="5">
    <source>
        <dbReference type="ARBA" id="ARBA00023136"/>
    </source>
</evidence>
<evidence type="ECO:0000256" key="6">
    <source>
        <dbReference type="SAM" id="Phobius"/>
    </source>
</evidence>
<proteinExistence type="predicted"/>
<dbReference type="EMBL" id="CP042304">
    <property type="protein sequence ID" value="QDZ12793.1"/>
    <property type="molecule type" value="Genomic_DNA"/>
</dbReference>
<evidence type="ECO:0000256" key="4">
    <source>
        <dbReference type="ARBA" id="ARBA00022989"/>
    </source>
</evidence>
<evidence type="ECO:0000313" key="9">
    <source>
        <dbReference type="Proteomes" id="UP000315364"/>
    </source>
</evidence>
<dbReference type="OrthoDB" id="9764259at2"/>
<dbReference type="PANTHER" id="PTHR23504:SF15">
    <property type="entry name" value="MAJOR FACILITATOR SUPERFAMILY (MFS) PROFILE DOMAIN-CONTAINING PROTEIN"/>
    <property type="match status" value="1"/>
</dbReference>
<feature type="transmembrane region" description="Helical" evidence="6">
    <location>
        <begin position="378"/>
        <end position="396"/>
    </location>
</feature>
<name>A0A5B8LXG1_9HYPH</name>
<dbReference type="AlphaFoldDB" id="A0A5B8LXG1"/>
<keyword evidence="5 6" id="KW-0472">Membrane</keyword>
<feature type="transmembrane region" description="Helical" evidence="6">
    <location>
        <begin position="12"/>
        <end position="34"/>
    </location>
</feature>
<dbReference type="Proteomes" id="UP000315364">
    <property type="component" value="Chromosome"/>
</dbReference>